<keyword evidence="4" id="KW-0862">Zinc</keyword>
<dbReference type="GO" id="GO:0008270">
    <property type="term" value="F:zinc ion binding"/>
    <property type="evidence" value="ECO:0007669"/>
    <property type="project" value="UniProtKB-KW"/>
</dbReference>
<dbReference type="PROSITE" id="PS00518">
    <property type="entry name" value="ZF_RING_1"/>
    <property type="match status" value="1"/>
</dbReference>
<dbReference type="InterPro" id="IPR001841">
    <property type="entry name" value="Znf_RING"/>
</dbReference>
<dbReference type="PROSITE" id="PS50089">
    <property type="entry name" value="ZF_RING_2"/>
    <property type="match status" value="1"/>
</dbReference>
<evidence type="ECO:0000313" key="14">
    <source>
        <dbReference type="Proteomes" id="UP000549394"/>
    </source>
</evidence>
<dbReference type="Proteomes" id="UP000549394">
    <property type="component" value="Unassembled WGS sequence"/>
</dbReference>
<keyword evidence="3 10" id="KW-0863">Zinc-finger</keyword>
<dbReference type="GO" id="GO:0061575">
    <property type="term" value="F:cyclin-dependent protein serine/threonine kinase activator activity"/>
    <property type="evidence" value="ECO:0007669"/>
    <property type="project" value="InterPro"/>
</dbReference>
<dbReference type="CDD" id="cd16517">
    <property type="entry name" value="RING-HC_MAT1"/>
    <property type="match status" value="1"/>
</dbReference>
<dbReference type="OrthoDB" id="5963at2759"/>
<dbReference type="InterPro" id="IPR017907">
    <property type="entry name" value="Znf_RING_CS"/>
</dbReference>
<dbReference type="GO" id="GO:0005675">
    <property type="term" value="C:transcription factor TFIIH holo complex"/>
    <property type="evidence" value="ECO:0007669"/>
    <property type="project" value="InterPro"/>
</dbReference>
<comment type="caution">
    <text evidence="13">The sequence shown here is derived from an EMBL/GenBank/DDBJ whole genome shotgun (WGS) entry which is preliminary data.</text>
</comment>
<dbReference type="InterPro" id="IPR015877">
    <property type="entry name" value="MAT1_centre"/>
</dbReference>
<keyword evidence="14" id="KW-1185">Reference proteome</keyword>
<dbReference type="Gene3D" id="3.30.40.10">
    <property type="entry name" value="Zinc/RING finger domain, C3HC4 (zinc finger)"/>
    <property type="match status" value="1"/>
</dbReference>
<dbReference type="Pfam" id="PF17121">
    <property type="entry name" value="zf-C3HC4_5"/>
    <property type="match status" value="1"/>
</dbReference>
<organism evidence="13 14">
    <name type="scientific">Dimorphilus gyrociliatus</name>
    <dbReference type="NCBI Taxonomy" id="2664684"/>
    <lineage>
        <taxon>Eukaryota</taxon>
        <taxon>Metazoa</taxon>
        <taxon>Spiralia</taxon>
        <taxon>Lophotrochozoa</taxon>
        <taxon>Annelida</taxon>
        <taxon>Polychaeta</taxon>
        <taxon>Polychaeta incertae sedis</taxon>
        <taxon>Dinophilidae</taxon>
        <taxon>Dimorphilus</taxon>
    </lineage>
</organism>
<evidence type="ECO:0000256" key="7">
    <source>
        <dbReference type="ARBA" id="ARBA00077380"/>
    </source>
</evidence>
<protein>
    <recommendedName>
        <fullName evidence="6">CDK-activating kinase assembly factor MAT1</fullName>
    </recommendedName>
    <alternativeName>
        <fullName evidence="9">CDK7/cyclin-H assembly factor</fullName>
    </alternativeName>
    <alternativeName>
        <fullName evidence="7">Menage a trois</fullName>
    </alternativeName>
    <alternativeName>
        <fullName evidence="8">RING finger protein MAT1</fullName>
    </alternativeName>
</protein>
<dbReference type="NCBIfam" id="TIGR00570">
    <property type="entry name" value="cdk7"/>
    <property type="match status" value="1"/>
</dbReference>
<feature type="coiled-coil region" evidence="11">
    <location>
        <begin position="92"/>
        <end position="190"/>
    </location>
</feature>
<keyword evidence="5" id="KW-0539">Nucleus</keyword>
<proteinExistence type="predicted"/>
<accession>A0A7I8VZ02</accession>
<evidence type="ECO:0000256" key="2">
    <source>
        <dbReference type="ARBA" id="ARBA00022723"/>
    </source>
</evidence>
<dbReference type="EMBL" id="CAJFCJ010000014">
    <property type="protein sequence ID" value="CAD5121449.1"/>
    <property type="molecule type" value="Genomic_DNA"/>
</dbReference>
<evidence type="ECO:0000256" key="11">
    <source>
        <dbReference type="SAM" id="Coils"/>
    </source>
</evidence>
<evidence type="ECO:0000256" key="8">
    <source>
        <dbReference type="ARBA" id="ARBA00077720"/>
    </source>
</evidence>
<sequence>MDDIQCPRCKTTKYRNPSLKLLVNVCGHPLCHTCVEFLFTRGSGPCPECGISLRKQKFRLQTFEDSYIEKEVDIRKRILKDFNKREEDFLTLAEYNDYLEEVENIVFNLTNEVDVEETNRKVEEYRRANQEIITRNRSKLSKDEEFLSRLIEDEKMQKENWNKFIQREEAENEEQKKKRKEALLEELTTSTLSADKIINAHKKEEKEVKRQTEFSTGISVGARLNVKAEVKIEYEQYSYIPIERDMCGPEVGEEEELLDLGYATRESLEMTKPSDKAGGYRPLYHLQRSLEDAFCGLFFHSIQDSAMDTGL</sequence>
<dbReference type="PANTHER" id="PTHR12683:SF13">
    <property type="entry name" value="CDK-ACTIVATING KINASE ASSEMBLY FACTOR MAT1"/>
    <property type="match status" value="1"/>
</dbReference>
<evidence type="ECO:0000256" key="4">
    <source>
        <dbReference type="ARBA" id="ARBA00022833"/>
    </source>
</evidence>
<dbReference type="Pfam" id="PF06391">
    <property type="entry name" value="MAT1"/>
    <property type="match status" value="1"/>
</dbReference>
<feature type="domain" description="RING-type" evidence="12">
    <location>
        <begin position="6"/>
        <end position="49"/>
    </location>
</feature>
<dbReference type="GO" id="GO:0006289">
    <property type="term" value="P:nucleotide-excision repair"/>
    <property type="evidence" value="ECO:0007669"/>
    <property type="project" value="InterPro"/>
</dbReference>
<evidence type="ECO:0000256" key="10">
    <source>
        <dbReference type="PROSITE-ProRule" id="PRU00175"/>
    </source>
</evidence>
<keyword evidence="2" id="KW-0479">Metal-binding</keyword>
<dbReference type="InterPro" id="IPR057657">
    <property type="entry name" value="MAT1_CAK-anch"/>
</dbReference>
<evidence type="ECO:0000256" key="1">
    <source>
        <dbReference type="ARBA" id="ARBA00004123"/>
    </source>
</evidence>
<evidence type="ECO:0000313" key="13">
    <source>
        <dbReference type="EMBL" id="CAD5121449.1"/>
    </source>
</evidence>
<gene>
    <name evidence="13" type="ORF">DGYR_LOCUS9403</name>
</gene>
<name>A0A7I8VZ02_9ANNE</name>
<evidence type="ECO:0000256" key="9">
    <source>
        <dbReference type="ARBA" id="ARBA00083888"/>
    </source>
</evidence>
<dbReference type="InterPro" id="IPR004575">
    <property type="entry name" value="MAT1/Tfb3"/>
</dbReference>
<dbReference type="InterPro" id="IPR013083">
    <property type="entry name" value="Znf_RING/FYVE/PHD"/>
</dbReference>
<dbReference type="Pfam" id="PF25811">
    <property type="entry name" value="CAK-anch_MAT1"/>
    <property type="match status" value="1"/>
</dbReference>
<dbReference type="GO" id="GO:0006357">
    <property type="term" value="P:regulation of transcription by RNA polymerase II"/>
    <property type="evidence" value="ECO:0007669"/>
    <property type="project" value="TreeGrafter"/>
</dbReference>
<dbReference type="AlphaFoldDB" id="A0A7I8VZ02"/>
<evidence type="ECO:0000256" key="6">
    <source>
        <dbReference type="ARBA" id="ARBA00074719"/>
    </source>
</evidence>
<dbReference type="SUPFAM" id="SSF57850">
    <property type="entry name" value="RING/U-box"/>
    <property type="match status" value="1"/>
</dbReference>
<dbReference type="PANTHER" id="PTHR12683">
    <property type="entry name" value="CDK-ACTIVATING KINASE ASSEMBLY FACTOR MAT1"/>
    <property type="match status" value="1"/>
</dbReference>
<comment type="subcellular location">
    <subcellularLocation>
        <location evidence="1">Nucleus</location>
    </subcellularLocation>
</comment>
<evidence type="ECO:0000256" key="5">
    <source>
        <dbReference type="ARBA" id="ARBA00023242"/>
    </source>
</evidence>
<evidence type="ECO:0000259" key="12">
    <source>
        <dbReference type="PROSITE" id="PS50089"/>
    </source>
</evidence>
<keyword evidence="11" id="KW-0175">Coiled coil</keyword>
<evidence type="ECO:0000256" key="3">
    <source>
        <dbReference type="ARBA" id="ARBA00022771"/>
    </source>
</evidence>
<dbReference type="SMART" id="SM00184">
    <property type="entry name" value="RING"/>
    <property type="match status" value="1"/>
</dbReference>
<reference evidence="13 14" key="1">
    <citation type="submission" date="2020-08" db="EMBL/GenBank/DDBJ databases">
        <authorList>
            <person name="Hejnol A."/>
        </authorList>
    </citation>
    <scope>NUCLEOTIDE SEQUENCE [LARGE SCALE GENOMIC DNA]</scope>
</reference>
<dbReference type="FunFam" id="3.30.40.10:FF:000037">
    <property type="entry name" value="Cdk-activating kinase assembly factor MAT1, centre"/>
    <property type="match status" value="1"/>
</dbReference>